<feature type="signal peptide" evidence="1">
    <location>
        <begin position="1"/>
        <end position="26"/>
    </location>
</feature>
<accession>A0A8D8MHT1</accession>
<feature type="chain" id="PRO_5036261464" evidence="1">
    <location>
        <begin position="27"/>
        <end position="106"/>
    </location>
</feature>
<dbReference type="EMBL" id="HBUE01200269">
    <property type="protein sequence ID" value="CAG6529491.1"/>
    <property type="molecule type" value="Transcribed_RNA"/>
</dbReference>
<evidence type="ECO:0000313" key="2">
    <source>
        <dbReference type="EMBL" id="CAG6529491.1"/>
    </source>
</evidence>
<evidence type="ECO:0000256" key="1">
    <source>
        <dbReference type="SAM" id="SignalP"/>
    </source>
</evidence>
<dbReference type="EMBL" id="HBUE01306425">
    <property type="protein sequence ID" value="CAG6581277.1"/>
    <property type="molecule type" value="Transcribed_RNA"/>
</dbReference>
<name>A0A8D8MHT1_CULPI</name>
<sequence length="106" mass="10992">MVTIVTKSWFGLSGLILLPLSASIESCVIEFRCLCFSTRAAEPVPAPATLWSPPAAGVDLLSSILITEVGGGGGDAVVVVAMVPALSSDFWSGSGVPDELRRSMVR</sequence>
<keyword evidence="1" id="KW-0732">Signal</keyword>
<dbReference type="AlphaFoldDB" id="A0A8D8MHT1"/>
<reference evidence="2" key="1">
    <citation type="submission" date="2021-05" db="EMBL/GenBank/DDBJ databases">
        <authorList>
            <person name="Alioto T."/>
            <person name="Alioto T."/>
            <person name="Gomez Garrido J."/>
        </authorList>
    </citation>
    <scope>NUCLEOTIDE SEQUENCE</scope>
</reference>
<dbReference type="EMBL" id="HBUE01041022">
    <property type="protein sequence ID" value="CAG6460655.1"/>
    <property type="molecule type" value="Transcribed_RNA"/>
</dbReference>
<protein>
    <submittedName>
        <fullName evidence="2">(northern house mosquito) hypothetical protein</fullName>
    </submittedName>
</protein>
<organism evidence="2">
    <name type="scientific">Culex pipiens</name>
    <name type="common">House mosquito</name>
    <dbReference type="NCBI Taxonomy" id="7175"/>
    <lineage>
        <taxon>Eukaryota</taxon>
        <taxon>Metazoa</taxon>
        <taxon>Ecdysozoa</taxon>
        <taxon>Arthropoda</taxon>
        <taxon>Hexapoda</taxon>
        <taxon>Insecta</taxon>
        <taxon>Pterygota</taxon>
        <taxon>Neoptera</taxon>
        <taxon>Endopterygota</taxon>
        <taxon>Diptera</taxon>
        <taxon>Nematocera</taxon>
        <taxon>Culicoidea</taxon>
        <taxon>Culicidae</taxon>
        <taxon>Culicinae</taxon>
        <taxon>Culicini</taxon>
        <taxon>Culex</taxon>
        <taxon>Culex</taxon>
    </lineage>
</organism>
<proteinExistence type="predicted"/>